<dbReference type="Gene3D" id="1.10.3470.10">
    <property type="entry name" value="ABC transporter involved in vitamin B12 uptake, BtuC"/>
    <property type="match status" value="1"/>
</dbReference>
<keyword evidence="4 7" id="KW-1133">Transmembrane helix</keyword>
<dbReference type="PANTHER" id="PTHR30477">
    <property type="entry name" value="ABC-TRANSPORTER METAL-BINDING PROTEIN"/>
    <property type="match status" value="1"/>
</dbReference>
<feature type="transmembrane region" description="Helical" evidence="7">
    <location>
        <begin position="161"/>
        <end position="184"/>
    </location>
</feature>
<dbReference type="InterPro" id="IPR001626">
    <property type="entry name" value="ABC_TroCD"/>
</dbReference>
<dbReference type="PANTHER" id="PTHR30477:SF0">
    <property type="entry name" value="METAL TRANSPORT SYSTEM MEMBRANE PROTEIN TM_0125-RELATED"/>
    <property type="match status" value="1"/>
</dbReference>
<dbReference type="EMBL" id="CP054051">
    <property type="protein sequence ID" value="QKJ28125.1"/>
    <property type="molecule type" value="Genomic_DNA"/>
</dbReference>
<name>A0A7L5JSH4_9BACT</name>
<evidence type="ECO:0000256" key="5">
    <source>
        <dbReference type="ARBA" id="ARBA00023136"/>
    </source>
</evidence>
<feature type="transmembrane region" description="Helical" evidence="7">
    <location>
        <begin position="245"/>
        <end position="263"/>
    </location>
</feature>
<feature type="transmembrane region" description="Helical" evidence="7">
    <location>
        <begin position="217"/>
        <end position="239"/>
    </location>
</feature>
<feature type="transmembrane region" description="Helical" evidence="7">
    <location>
        <begin position="90"/>
        <end position="111"/>
    </location>
</feature>
<gene>
    <name evidence="8" type="primary">znuB</name>
    <name evidence="8" type="ORF">ACBT_2245</name>
</gene>
<keyword evidence="3 6" id="KW-0812">Transmembrane</keyword>
<evidence type="ECO:0000313" key="9">
    <source>
        <dbReference type="Proteomes" id="UP000509513"/>
    </source>
</evidence>
<dbReference type="GO" id="GO:0043190">
    <property type="term" value="C:ATP-binding cassette (ABC) transporter complex"/>
    <property type="evidence" value="ECO:0007669"/>
    <property type="project" value="InterPro"/>
</dbReference>
<comment type="similarity">
    <text evidence="2 6">Belongs to the ABC-3 integral membrane protein family.</text>
</comment>
<evidence type="ECO:0000256" key="1">
    <source>
        <dbReference type="ARBA" id="ARBA00004141"/>
    </source>
</evidence>
<dbReference type="GO" id="GO:0010043">
    <property type="term" value="P:response to zinc ion"/>
    <property type="evidence" value="ECO:0007669"/>
    <property type="project" value="TreeGrafter"/>
</dbReference>
<accession>A0A7L5JSH4</accession>
<dbReference type="SUPFAM" id="SSF81345">
    <property type="entry name" value="ABC transporter involved in vitamin B12 uptake, BtuC"/>
    <property type="match status" value="1"/>
</dbReference>
<evidence type="ECO:0000256" key="6">
    <source>
        <dbReference type="RuleBase" id="RU003943"/>
    </source>
</evidence>
<evidence type="ECO:0000256" key="7">
    <source>
        <dbReference type="SAM" id="Phobius"/>
    </source>
</evidence>
<evidence type="ECO:0000313" key="8">
    <source>
        <dbReference type="EMBL" id="QKJ28125.1"/>
    </source>
</evidence>
<dbReference type="RefSeq" id="WP_051429927.1">
    <property type="nucleotide sequence ID" value="NZ_CP054051.1"/>
</dbReference>
<proteinExistence type="inferred from homology"/>
<dbReference type="Proteomes" id="UP000509513">
    <property type="component" value="Chromosome"/>
</dbReference>
<feature type="transmembrane region" description="Helical" evidence="7">
    <location>
        <begin position="52"/>
        <end position="78"/>
    </location>
</feature>
<feature type="transmembrane region" description="Helical" evidence="7">
    <location>
        <begin position="131"/>
        <end position="149"/>
    </location>
</feature>
<keyword evidence="5 7" id="KW-0472">Membrane</keyword>
<evidence type="ECO:0000256" key="3">
    <source>
        <dbReference type="ARBA" id="ARBA00022692"/>
    </source>
</evidence>
<protein>
    <submittedName>
        <fullName evidence="8">Zinc ABC transporter, integral membrane protein</fullName>
    </submittedName>
</protein>
<reference evidence="8 9" key="1">
    <citation type="submission" date="2020-05" db="EMBL/GenBank/DDBJ databases">
        <title>Complete genome sequencing of Campylobacter and Arcobacter type strains.</title>
        <authorList>
            <person name="Miller W.G."/>
            <person name="Yee E."/>
        </authorList>
    </citation>
    <scope>NUCLEOTIDE SEQUENCE [LARGE SCALE GENOMIC DNA]</scope>
    <source>
        <strain evidence="8 9">LMG 21996</strain>
    </source>
</reference>
<comment type="subcellular location">
    <subcellularLocation>
        <location evidence="6">Cell membrane</location>
        <topology evidence="6">Multi-pass membrane protein</topology>
    </subcellularLocation>
    <subcellularLocation>
        <location evidence="1">Membrane</location>
        <topology evidence="1">Multi-pass membrane protein</topology>
    </subcellularLocation>
</comment>
<dbReference type="InterPro" id="IPR037294">
    <property type="entry name" value="ABC_BtuC-like"/>
</dbReference>
<dbReference type="KEGG" id="acib:ACBT_2245"/>
<evidence type="ECO:0000256" key="2">
    <source>
        <dbReference type="ARBA" id="ARBA00008034"/>
    </source>
</evidence>
<organism evidence="8 9">
    <name type="scientific">Aliarcobacter cibarius</name>
    <dbReference type="NCBI Taxonomy" id="255507"/>
    <lineage>
        <taxon>Bacteria</taxon>
        <taxon>Pseudomonadati</taxon>
        <taxon>Campylobacterota</taxon>
        <taxon>Epsilonproteobacteria</taxon>
        <taxon>Campylobacterales</taxon>
        <taxon>Arcobacteraceae</taxon>
        <taxon>Aliarcobacter</taxon>
    </lineage>
</organism>
<feature type="transmembrane region" description="Helical" evidence="7">
    <location>
        <begin position="190"/>
        <end position="210"/>
    </location>
</feature>
<dbReference type="Pfam" id="PF00950">
    <property type="entry name" value="ABC-3"/>
    <property type="match status" value="1"/>
</dbReference>
<keyword evidence="6" id="KW-0813">Transport</keyword>
<dbReference type="AlphaFoldDB" id="A0A7L5JSH4"/>
<sequence>MEIFQYEFMINAFIAGISIAILTSTLSLFVVVKRYAMLSDALAHISLLGVAIGFLFQISTIFTTIIISIIASIMIEYLRSYKKLYSDSMLSIFLSSALAFSVIIVSLSNSFNTSLFDYLFGSIVAITHEDILTILIFFILTLIFMIIHYKKLFLICFNEELAISAGINVRLINLIFTALIGALVAISIKIIGALLIGAIMIIPVVSALCLKKGFKITWILSTLFAILGVVIGLFLSFYISIPSGATIVIVLLSIFILTLIFSTRSR</sequence>
<evidence type="ECO:0000256" key="4">
    <source>
        <dbReference type="ARBA" id="ARBA00022989"/>
    </source>
</evidence>
<dbReference type="GO" id="GO:0055085">
    <property type="term" value="P:transmembrane transport"/>
    <property type="evidence" value="ECO:0007669"/>
    <property type="project" value="InterPro"/>
</dbReference>
<feature type="transmembrane region" description="Helical" evidence="7">
    <location>
        <begin position="12"/>
        <end position="32"/>
    </location>
</feature>